<sequence>MLLRAVFLMALTSSGSCTNFHTYDKQVASPCDSSHYLDNMVAVASAALKAPATSVQKALEQAGQMSIQASQVDGDERTAAQLAANMAVSSGAASIDTALREWDNEIAGIIAASKLAATNAIIDEFRETRTGDLPAISQAGPFASGATLAVQTTVTPNDNGFFLQAQGTLKQTATPEATHSAAKSIFTYAIKAKQKAVDGNGENMVCLLDSAKNVSGQTCGTTATAIGYKGGRLLEATQIKLTKNPGDTEQNYADTAESGIVPDKATINQLSKQIAHMEQEATKLTMAASVSLEASVIDTATKDAIARYLTDEKADYNKNKNDVDNFITNHFGEGGKNIKEQLGPKVEQMKPTKAATGGNGYAKLTDLVRTEELKKA</sequence>
<accession>A0A1J0RBN5</accession>
<dbReference type="AlphaFoldDB" id="A0A1J0RBN5"/>
<feature type="chain" id="PRO_5012136412" evidence="1">
    <location>
        <begin position="18"/>
        <end position="376"/>
    </location>
</feature>
<evidence type="ECO:0000313" key="2">
    <source>
        <dbReference type="EMBL" id="APD75267.1"/>
    </source>
</evidence>
<dbReference type="PROSITE" id="PS51257">
    <property type="entry name" value="PROKAR_LIPOPROTEIN"/>
    <property type="match status" value="1"/>
</dbReference>
<proteinExistence type="predicted"/>
<dbReference type="SUPFAM" id="SSF58087">
    <property type="entry name" value="Variant surface glycoprotein (N-terminal domain)"/>
    <property type="match status" value="1"/>
</dbReference>
<feature type="signal peptide" evidence="1">
    <location>
        <begin position="1"/>
        <end position="17"/>
    </location>
</feature>
<dbReference type="VEuPathDB" id="TriTrypDB:Tb427_000624000"/>
<name>A0A1J0RBN5_9TRYP</name>
<evidence type="ECO:0000256" key="1">
    <source>
        <dbReference type="SAM" id="SignalP"/>
    </source>
</evidence>
<organism evidence="2">
    <name type="scientific">Trypanosoma brucei</name>
    <dbReference type="NCBI Taxonomy" id="5691"/>
    <lineage>
        <taxon>Eukaryota</taxon>
        <taxon>Discoba</taxon>
        <taxon>Euglenozoa</taxon>
        <taxon>Kinetoplastea</taxon>
        <taxon>Metakinetoplastina</taxon>
        <taxon>Trypanosomatida</taxon>
        <taxon>Trypanosomatidae</taxon>
        <taxon>Trypanosoma</taxon>
    </lineage>
</organism>
<dbReference type="EMBL" id="KX701311">
    <property type="protein sequence ID" value="APD75267.1"/>
    <property type="molecule type" value="Genomic_DNA"/>
</dbReference>
<keyword evidence="1" id="KW-0732">Signal</keyword>
<reference evidence="2" key="1">
    <citation type="submission" date="2016-08" db="EMBL/GenBank/DDBJ databases">
        <title>VSG repertoire of Trypanosoma brucei EATRO 1125.</title>
        <authorList>
            <person name="Cross G.A."/>
        </authorList>
    </citation>
    <scope>NUCLEOTIDE SEQUENCE</scope>
    <source>
        <strain evidence="2">EATRO 1125</strain>
    </source>
</reference>
<protein>
    <submittedName>
        <fullName evidence="2">Variant surface glycoprotein 1125.5120</fullName>
    </submittedName>
</protein>